<reference evidence="1 2" key="1">
    <citation type="journal article" date="2024" name="G3 (Bethesda)">
        <title>Genome assembly of Hibiscus sabdariffa L. provides insights into metabolisms of medicinal natural products.</title>
        <authorList>
            <person name="Kim T."/>
        </authorList>
    </citation>
    <scope>NUCLEOTIDE SEQUENCE [LARGE SCALE GENOMIC DNA]</scope>
    <source>
        <strain evidence="1">TK-2024</strain>
        <tissue evidence="1">Old leaves</tissue>
    </source>
</reference>
<protein>
    <submittedName>
        <fullName evidence="1">Uncharacterized protein</fullName>
    </submittedName>
</protein>
<proteinExistence type="predicted"/>
<evidence type="ECO:0000313" key="2">
    <source>
        <dbReference type="Proteomes" id="UP001396334"/>
    </source>
</evidence>
<evidence type="ECO:0000313" key="1">
    <source>
        <dbReference type="EMBL" id="KAK8489259.1"/>
    </source>
</evidence>
<name>A0ABR2A863_9ROSI</name>
<comment type="caution">
    <text evidence="1">The sequence shown here is derived from an EMBL/GenBank/DDBJ whole genome shotgun (WGS) entry which is preliminary data.</text>
</comment>
<dbReference type="EMBL" id="JBBPBN010000321">
    <property type="protein sequence ID" value="KAK8489259.1"/>
    <property type="molecule type" value="Genomic_DNA"/>
</dbReference>
<gene>
    <name evidence="1" type="ORF">V6N11_029270</name>
</gene>
<sequence>MAVKEIRESDGKRDKGEYWHWGFDSLFLFRDNARLASRVFCPLIAGGSDPVVLVQPYEAVVPYIRPSFWVLDLALFENRTDEVVFIGDQRMSLCSTGERRLIFQLMMN</sequence>
<dbReference type="Proteomes" id="UP001396334">
    <property type="component" value="Unassembled WGS sequence"/>
</dbReference>
<organism evidence="1 2">
    <name type="scientific">Hibiscus sabdariffa</name>
    <name type="common">roselle</name>
    <dbReference type="NCBI Taxonomy" id="183260"/>
    <lineage>
        <taxon>Eukaryota</taxon>
        <taxon>Viridiplantae</taxon>
        <taxon>Streptophyta</taxon>
        <taxon>Embryophyta</taxon>
        <taxon>Tracheophyta</taxon>
        <taxon>Spermatophyta</taxon>
        <taxon>Magnoliopsida</taxon>
        <taxon>eudicotyledons</taxon>
        <taxon>Gunneridae</taxon>
        <taxon>Pentapetalae</taxon>
        <taxon>rosids</taxon>
        <taxon>malvids</taxon>
        <taxon>Malvales</taxon>
        <taxon>Malvaceae</taxon>
        <taxon>Malvoideae</taxon>
        <taxon>Hibiscus</taxon>
    </lineage>
</organism>
<keyword evidence="2" id="KW-1185">Reference proteome</keyword>
<accession>A0ABR2A863</accession>